<reference evidence="3" key="1">
    <citation type="submission" date="2021-10" db="EMBL/GenBank/DDBJ databases">
        <authorList>
            <person name="Piombo E."/>
        </authorList>
    </citation>
    <scope>NUCLEOTIDE SEQUENCE</scope>
</reference>
<keyword evidence="2" id="KW-0812">Transmembrane</keyword>
<evidence type="ECO:0000313" key="4">
    <source>
        <dbReference type="Proteomes" id="UP000754883"/>
    </source>
</evidence>
<dbReference type="GO" id="GO:0000329">
    <property type="term" value="C:fungal-type vacuole membrane"/>
    <property type="evidence" value="ECO:0007669"/>
    <property type="project" value="InterPro"/>
</dbReference>
<keyword evidence="4" id="KW-1185">Reference proteome</keyword>
<feature type="compositionally biased region" description="Polar residues" evidence="1">
    <location>
        <begin position="1"/>
        <end position="20"/>
    </location>
</feature>
<feature type="compositionally biased region" description="Low complexity" evidence="1">
    <location>
        <begin position="37"/>
        <end position="60"/>
    </location>
</feature>
<dbReference type="InterPro" id="IPR046368">
    <property type="entry name" value="Tag1"/>
</dbReference>
<feature type="region of interest" description="Disordered" evidence="1">
    <location>
        <begin position="1"/>
        <end position="21"/>
    </location>
</feature>
<dbReference type="EMBL" id="CABFNO020001432">
    <property type="protein sequence ID" value="CAG9987394.1"/>
    <property type="molecule type" value="Genomic_DNA"/>
</dbReference>
<dbReference type="InterPro" id="IPR022185">
    <property type="entry name" value="DUF3712"/>
</dbReference>
<evidence type="ECO:0000256" key="1">
    <source>
        <dbReference type="SAM" id="MobiDB-lite"/>
    </source>
</evidence>
<accession>A0A9N9UF69</accession>
<evidence type="ECO:0000256" key="2">
    <source>
        <dbReference type="SAM" id="Phobius"/>
    </source>
</evidence>
<dbReference type="PANTHER" id="PTHR35895:SF2">
    <property type="match status" value="1"/>
</dbReference>
<dbReference type="Proteomes" id="UP000754883">
    <property type="component" value="Unassembled WGS sequence"/>
</dbReference>
<protein>
    <submittedName>
        <fullName evidence="3">Uncharacterized protein</fullName>
    </submittedName>
</protein>
<dbReference type="OrthoDB" id="10039566at2759"/>
<feature type="transmembrane region" description="Helical" evidence="2">
    <location>
        <begin position="86"/>
        <end position="112"/>
    </location>
</feature>
<dbReference type="AlphaFoldDB" id="A0A9N9UF69"/>
<proteinExistence type="predicted"/>
<feature type="region of interest" description="Disordered" evidence="1">
    <location>
        <begin position="37"/>
        <end position="71"/>
    </location>
</feature>
<organism evidence="3 4">
    <name type="scientific">Clonostachys byssicola</name>
    <dbReference type="NCBI Taxonomy" id="160290"/>
    <lineage>
        <taxon>Eukaryota</taxon>
        <taxon>Fungi</taxon>
        <taxon>Dikarya</taxon>
        <taxon>Ascomycota</taxon>
        <taxon>Pezizomycotina</taxon>
        <taxon>Sordariomycetes</taxon>
        <taxon>Hypocreomycetidae</taxon>
        <taxon>Hypocreales</taxon>
        <taxon>Bionectriaceae</taxon>
        <taxon>Clonostachys</taxon>
    </lineage>
</organism>
<dbReference type="Pfam" id="PF12505">
    <property type="entry name" value="DUF3712"/>
    <property type="match status" value="1"/>
</dbReference>
<dbReference type="PANTHER" id="PTHR35895">
    <property type="entry name" value="CHROMOSOME 16, WHOLE GENOME SHOTGUN SEQUENCE"/>
    <property type="match status" value="1"/>
</dbReference>
<sequence>MATVETAQAVSMERPSSQGSPRLFMLPFHGTAEDAQASRAPPAAAAASTHSNDDSTSSIDHVMDKKPTETITKRQKAKRHCAKFRWWYLAGLLIFLVIFLPILFKVIIPAIVQKIVNNQSLPVESGVIRAVSPNELFVALKTSLDTPLPATINPFELSLYNKDSDDSSPFVQIQLPKAKVHHNTTITVEEQTVKVLNENQLVWWFSNIFDQVETELSLSGKPKVSLGALKYEPNMDLTVEVPALNRLHGFTVEKLEFTGGQDGSSNNIKGKLNLPNAGVLTLGLGNLTLNIISGDIDLGVVNVYNVELKPGNNTSDFDGEIYLDQLIPNLGALLDSQKDALTVGAIDLTVTGNSTIVNGQHIKYVESVLNKKTISTRIPILTLAGDILSGVLSSDSQSSLVNVIGNVFGNSSLLESTWSHWNKGQTGDSSESQSTKTKRDAPRFSLVKNLVRMSVRASLKASIK</sequence>
<keyword evidence="2" id="KW-0472">Membrane</keyword>
<comment type="caution">
    <text evidence="3">The sequence shown here is derived from an EMBL/GenBank/DDBJ whole genome shotgun (WGS) entry which is preliminary data.</text>
</comment>
<gene>
    <name evidence="3" type="ORF">CBYS24578_00018652</name>
</gene>
<name>A0A9N9UF69_9HYPO</name>
<evidence type="ECO:0000313" key="3">
    <source>
        <dbReference type="EMBL" id="CAG9987394.1"/>
    </source>
</evidence>
<feature type="compositionally biased region" description="Basic and acidic residues" evidence="1">
    <location>
        <begin position="61"/>
        <end position="71"/>
    </location>
</feature>
<keyword evidence="2" id="KW-1133">Transmembrane helix</keyword>